<dbReference type="Gene3D" id="3.30.750.24">
    <property type="entry name" value="STAS domain"/>
    <property type="match status" value="1"/>
</dbReference>
<dbReference type="CDD" id="cd07043">
    <property type="entry name" value="STAS_anti-anti-sigma_factors"/>
    <property type="match status" value="1"/>
</dbReference>
<dbReference type="PANTHER" id="PTHR33495:SF2">
    <property type="entry name" value="ANTI-SIGMA FACTOR ANTAGONIST TM_1081-RELATED"/>
    <property type="match status" value="1"/>
</dbReference>
<proteinExistence type="inferred from homology"/>
<dbReference type="InterPro" id="IPR002645">
    <property type="entry name" value="STAS_dom"/>
</dbReference>
<evidence type="ECO:0000256" key="1">
    <source>
        <dbReference type="ARBA" id="ARBA00009013"/>
    </source>
</evidence>
<dbReference type="Pfam" id="PF01740">
    <property type="entry name" value="STAS"/>
    <property type="match status" value="1"/>
</dbReference>
<accession>A0A1Q8CLE6</accession>
<dbReference type="PROSITE" id="PS50801">
    <property type="entry name" value="STAS"/>
    <property type="match status" value="1"/>
</dbReference>
<comment type="similarity">
    <text evidence="1 2">Belongs to the anti-sigma-factor antagonist family.</text>
</comment>
<organism evidence="4 5">
    <name type="scientific">Actinophytocola xanthii</name>
    <dbReference type="NCBI Taxonomy" id="1912961"/>
    <lineage>
        <taxon>Bacteria</taxon>
        <taxon>Bacillati</taxon>
        <taxon>Actinomycetota</taxon>
        <taxon>Actinomycetes</taxon>
        <taxon>Pseudonocardiales</taxon>
        <taxon>Pseudonocardiaceae</taxon>
    </lineage>
</organism>
<sequence>MRDTCVIALTTATIRTADRDGAAVVAVTGEIDMTNRGPVLALLTAELDQHPEALVIDLTKTDFFGTTGIRVLLETARHAADLGIDMAVATDQRAVLRPLRITELDESLNIHPTVQLALDAVQPAKEPSTT</sequence>
<dbReference type="InterPro" id="IPR036513">
    <property type="entry name" value="STAS_dom_sf"/>
</dbReference>
<dbReference type="NCBIfam" id="TIGR00377">
    <property type="entry name" value="ant_ant_sig"/>
    <property type="match status" value="1"/>
</dbReference>
<evidence type="ECO:0000259" key="3">
    <source>
        <dbReference type="PROSITE" id="PS50801"/>
    </source>
</evidence>
<dbReference type="InterPro" id="IPR003658">
    <property type="entry name" value="Anti-sigma_ant"/>
</dbReference>
<comment type="caution">
    <text evidence="4">The sequence shown here is derived from an EMBL/GenBank/DDBJ whole genome shotgun (WGS) entry which is preliminary data.</text>
</comment>
<evidence type="ECO:0000256" key="2">
    <source>
        <dbReference type="RuleBase" id="RU003749"/>
    </source>
</evidence>
<dbReference type="SUPFAM" id="SSF52091">
    <property type="entry name" value="SpoIIaa-like"/>
    <property type="match status" value="1"/>
</dbReference>
<reference evidence="4 5" key="1">
    <citation type="submission" date="2016-12" db="EMBL/GenBank/DDBJ databases">
        <title>The draft genome sequence of Actinophytocola sp. 11-183.</title>
        <authorList>
            <person name="Wang W."/>
            <person name="Yuan L."/>
        </authorList>
    </citation>
    <scope>NUCLEOTIDE SEQUENCE [LARGE SCALE GENOMIC DNA]</scope>
    <source>
        <strain evidence="4 5">11-183</strain>
    </source>
</reference>
<dbReference type="OrthoDB" id="3694806at2"/>
<dbReference type="RefSeq" id="WP_075127844.1">
    <property type="nucleotide sequence ID" value="NZ_MSIE01000044.1"/>
</dbReference>
<protein>
    <recommendedName>
        <fullName evidence="2">Anti-sigma factor antagonist</fullName>
    </recommendedName>
</protein>
<dbReference type="PANTHER" id="PTHR33495">
    <property type="entry name" value="ANTI-SIGMA FACTOR ANTAGONIST TM_1081-RELATED-RELATED"/>
    <property type="match status" value="1"/>
</dbReference>
<dbReference type="Proteomes" id="UP000185596">
    <property type="component" value="Unassembled WGS sequence"/>
</dbReference>
<evidence type="ECO:0000313" key="5">
    <source>
        <dbReference type="Proteomes" id="UP000185596"/>
    </source>
</evidence>
<dbReference type="GO" id="GO:0043856">
    <property type="term" value="F:anti-sigma factor antagonist activity"/>
    <property type="evidence" value="ECO:0007669"/>
    <property type="project" value="InterPro"/>
</dbReference>
<evidence type="ECO:0000313" key="4">
    <source>
        <dbReference type="EMBL" id="OLF15175.1"/>
    </source>
</evidence>
<feature type="domain" description="STAS" evidence="3">
    <location>
        <begin position="12"/>
        <end position="121"/>
    </location>
</feature>
<gene>
    <name evidence="4" type="ORF">BU204_23205</name>
</gene>
<dbReference type="EMBL" id="MSIE01000044">
    <property type="protein sequence ID" value="OLF15175.1"/>
    <property type="molecule type" value="Genomic_DNA"/>
</dbReference>
<keyword evidence="5" id="KW-1185">Reference proteome</keyword>
<dbReference type="AlphaFoldDB" id="A0A1Q8CLE6"/>
<dbReference type="STRING" id="1912961.BU204_23205"/>
<name>A0A1Q8CLE6_9PSEU</name>